<protein>
    <recommendedName>
        <fullName evidence="4">Secreted protein</fullName>
    </recommendedName>
</protein>
<evidence type="ECO:0000313" key="3">
    <source>
        <dbReference type="Proteomes" id="UP000828924"/>
    </source>
</evidence>
<dbReference type="Proteomes" id="UP000828924">
    <property type="component" value="Chromosome"/>
</dbReference>
<evidence type="ECO:0008006" key="4">
    <source>
        <dbReference type="Google" id="ProtNLM"/>
    </source>
</evidence>
<sequence length="180" mass="18090">MKPRHIRAIAVFGIVLVTLTGARGSRGGGCDDDSTSGSSSSGSGGFTSGGSHGDPDTDDGVTTGGGGVTAAPTPTAVPTPVDAMSDVEVDFCSIDPAAKNVRGQLLIDNTTAVSQTYDITVHFEGDTPASAPFVDTIEDITVAGNESYFTEASAPYSGSGEGTDSRKCKVVSATRTVHVG</sequence>
<dbReference type="RefSeq" id="WP_242337816.1">
    <property type="nucleotide sequence ID" value="NZ_CP071872.1"/>
</dbReference>
<reference evidence="2 3" key="1">
    <citation type="submission" date="2021-03" db="EMBL/GenBank/DDBJ databases">
        <title>Complete genome of Streptomyces formicae strain 1H-GS9 (DSM 100524).</title>
        <authorList>
            <person name="Atanasov K.E."/>
            <person name="Altabella T."/>
            <person name="Ferrer A."/>
        </authorList>
    </citation>
    <scope>NUCLEOTIDE SEQUENCE [LARGE SCALE GENOMIC DNA]</scope>
    <source>
        <strain evidence="2 3">1H-GS9</strain>
    </source>
</reference>
<evidence type="ECO:0000256" key="1">
    <source>
        <dbReference type="SAM" id="MobiDB-lite"/>
    </source>
</evidence>
<proteinExistence type="predicted"/>
<accession>A0ABY3WSY5</accession>
<gene>
    <name evidence="2" type="ORF">J4032_33710</name>
</gene>
<feature type="compositionally biased region" description="Gly residues" evidence="1">
    <location>
        <begin position="42"/>
        <end position="52"/>
    </location>
</feature>
<feature type="compositionally biased region" description="Low complexity" evidence="1">
    <location>
        <begin position="69"/>
        <end position="80"/>
    </location>
</feature>
<organism evidence="2 3">
    <name type="scientific">Streptomyces formicae</name>
    <dbReference type="NCBI Taxonomy" id="1616117"/>
    <lineage>
        <taxon>Bacteria</taxon>
        <taxon>Bacillati</taxon>
        <taxon>Actinomycetota</taxon>
        <taxon>Actinomycetes</taxon>
        <taxon>Kitasatosporales</taxon>
        <taxon>Streptomycetaceae</taxon>
        <taxon>Streptomyces</taxon>
    </lineage>
</organism>
<feature type="region of interest" description="Disordered" evidence="1">
    <location>
        <begin position="23"/>
        <end position="80"/>
    </location>
</feature>
<name>A0ABY3WSY5_9ACTN</name>
<keyword evidence="3" id="KW-1185">Reference proteome</keyword>
<evidence type="ECO:0000313" key="2">
    <source>
        <dbReference type="EMBL" id="UNM15763.1"/>
    </source>
</evidence>
<dbReference type="EMBL" id="CP071872">
    <property type="protein sequence ID" value="UNM15763.1"/>
    <property type="molecule type" value="Genomic_DNA"/>
</dbReference>